<dbReference type="GO" id="GO:0016491">
    <property type="term" value="F:oxidoreductase activity"/>
    <property type="evidence" value="ECO:0007669"/>
    <property type="project" value="UniProtKB-KW"/>
</dbReference>
<comment type="caution">
    <text evidence="3">The sequence shown here is derived from an EMBL/GenBank/DDBJ whole genome shotgun (WGS) entry which is preliminary data.</text>
</comment>
<dbReference type="Gene3D" id="3.40.50.720">
    <property type="entry name" value="NAD(P)-binding Rossmann-like Domain"/>
    <property type="match status" value="1"/>
</dbReference>
<evidence type="ECO:0000313" key="4">
    <source>
        <dbReference type="Proteomes" id="UP000592820"/>
    </source>
</evidence>
<accession>A0A7W8LEM6</accession>
<comment type="similarity">
    <text evidence="1">Belongs to the short-chain dehydrogenases/reductases (SDR) family.</text>
</comment>
<proteinExistence type="inferred from homology"/>
<dbReference type="SUPFAM" id="SSF51735">
    <property type="entry name" value="NAD(P)-binding Rossmann-fold domains"/>
    <property type="match status" value="1"/>
</dbReference>
<dbReference type="PRINTS" id="PR00080">
    <property type="entry name" value="SDRFAMILY"/>
</dbReference>
<dbReference type="EMBL" id="JACHDE010000037">
    <property type="protein sequence ID" value="MBB5405619.1"/>
    <property type="molecule type" value="Genomic_DNA"/>
</dbReference>
<sequence length="359" mass="37713">MSVTRVPPLIDAVASESLSKPAIACSADCLDVLDPTIAPPVPLFNTSDCDTLRSRTSLNERTRRMGILDRRGALEGRRAVLIGGAAGIGKAVALALGEAGVDIALCDIDDEGIADTSAQLRALGRRVLGMHADATQPEQLAQFYDATAGFFGAIELLVNVVGGTGMQPFIERTQRDCADDIQRNFGYVIESMRHAVPLLQRGGRGGSIVNFTTIEAHRGAGGFAVYAGAKAATTHFSKAMAWELGPLGIRVNLIAPDTTPSAGNAAAIPEPWRSLNADAPPEWWAKAFEMYIPLQAPPSADDLANAVLFLASDLAKSVTGQVLHVDGGAAAALGMLRWPYDDGATLPVPMGGTLRKLFG</sequence>
<dbReference type="PANTHER" id="PTHR43477">
    <property type="entry name" value="DIHYDROANTICAPSIN 7-DEHYDROGENASE"/>
    <property type="match status" value="1"/>
</dbReference>
<protein>
    <submittedName>
        <fullName evidence="3">NAD(P)-dependent dehydrogenase (Short-subunit alcohol dehydrogenase family)</fullName>
    </submittedName>
</protein>
<dbReference type="InterPro" id="IPR036291">
    <property type="entry name" value="NAD(P)-bd_dom_sf"/>
</dbReference>
<dbReference type="PRINTS" id="PR00081">
    <property type="entry name" value="GDHRDH"/>
</dbReference>
<dbReference type="Proteomes" id="UP000592820">
    <property type="component" value="Unassembled WGS sequence"/>
</dbReference>
<keyword evidence="2" id="KW-0560">Oxidoreductase</keyword>
<reference evidence="3 4" key="1">
    <citation type="submission" date="2020-08" db="EMBL/GenBank/DDBJ databases">
        <title>Genomic Encyclopedia of Type Strains, Phase IV (KMG-V): Genome sequencing to study the core and pangenomes of soil and plant-associated prokaryotes.</title>
        <authorList>
            <person name="Whitman W."/>
        </authorList>
    </citation>
    <scope>NUCLEOTIDE SEQUENCE [LARGE SCALE GENOMIC DNA]</scope>
    <source>
        <strain evidence="3 4">JPY162</strain>
    </source>
</reference>
<dbReference type="InterPro" id="IPR002347">
    <property type="entry name" value="SDR_fam"/>
</dbReference>
<dbReference type="InterPro" id="IPR051122">
    <property type="entry name" value="SDR_DHRS6-like"/>
</dbReference>
<evidence type="ECO:0000256" key="1">
    <source>
        <dbReference type="ARBA" id="ARBA00006484"/>
    </source>
</evidence>
<evidence type="ECO:0000256" key="2">
    <source>
        <dbReference type="ARBA" id="ARBA00023002"/>
    </source>
</evidence>
<dbReference type="AlphaFoldDB" id="A0A7W8LEM6"/>
<dbReference type="Pfam" id="PF13561">
    <property type="entry name" value="adh_short_C2"/>
    <property type="match status" value="1"/>
</dbReference>
<name>A0A7W8LEM6_9BURK</name>
<dbReference type="FunFam" id="3.40.50.720:FF:000084">
    <property type="entry name" value="Short-chain dehydrogenase reductase"/>
    <property type="match status" value="1"/>
</dbReference>
<organism evidence="3 4">
    <name type="scientific">Paraburkholderia youngii</name>
    <dbReference type="NCBI Taxonomy" id="2782701"/>
    <lineage>
        <taxon>Bacteria</taxon>
        <taxon>Pseudomonadati</taxon>
        <taxon>Pseudomonadota</taxon>
        <taxon>Betaproteobacteria</taxon>
        <taxon>Burkholderiales</taxon>
        <taxon>Burkholderiaceae</taxon>
        <taxon>Paraburkholderia</taxon>
    </lineage>
</organism>
<dbReference type="RefSeq" id="WP_311733563.1">
    <property type="nucleotide sequence ID" value="NZ_JACHDE010000037.1"/>
</dbReference>
<dbReference type="PANTHER" id="PTHR43477:SF1">
    <property type="entry name" value="DIHYDROANTICAPSIN 7-DEHYDROGENASE"/>
    <property type="match status" value="1"/>
</dbReference>
<dbReference type="CDD" id="cd05233">
    <property type="entry name" value="SDR_c"/>
    <property type="match status" value="1"/>
</dbReference>
<evidence type="ECO:0000313" key="3">
    <source>
        <dbReference type="EMBL" id="MBB5405619.1"/>
    </source>
</evidence>
<gene>
    <name evidence="3" type="ORF">HDG41_007715</name>
</gene>